<gene>
    <name evidence="5" type="ORF">E3N88_01874</name>
</gene>
<sequence length="760" mass="86005">MQKVKRQKYPHYDLYTKSRISLEWDDKKECVISKKEQIGIAHRELSPFLPFVARYQNVLGDVFAASPELFELNSLTGLLSYEVWQTHLSVQEREFLTQFLPEEAEPHKIVHELFAGNNFYFGNPFSKWGASVCSGEYHPDAILRQEQCYKANKVAYYSELREYHTKMIGSLQLWKERWTLSLNPESFMRKTPRPNKEFHKSGPSHETGLQYGPQHDSGATSGSCSWDADDKSYNSDSPDLSASNKETLMSASRTDLRNTFNSSGGRSVARPKKGDKLHKLNIESGDGAKYMSYIKVSKEQHERVKSSMKQSNTSIQQRSLNLVLGNLDSFCVQPYEVFEEEERQKLHDHWLHLARKDLPAGFENWKSWRSAKWQLTTSLRLEMEDKWKSNDKPVLNLYTNPDDEFIIDGQDEELEQSNEEHHVDGETNDVLLIALEHQPQISMHNNAQNFCPIAINTNSDVIEESDAFPSSLVDYPENINHGDVSGGEQFPPAPAATEIWPIAPLPNAYYHQPTSVSQDYPSISQSSFFHRRSDGGDSFFNPYANQDRAELLSHSLYKDPVNSHYLGTSQFSRNLSSSLPLDPRLNIQQNIYGDGVGRFHIPREEHLLPLDQVQGWPGNGVVNVPMSGPPHQRLSQNWFSDEEVARDVWSSGVVLNHDMGSGGQVVDENLYSVLSECNGLRSGHYGSTEIMQPGNYLEVGRESVPPTTINGVPPRAARGSGLNYVSGNEGQLGWMNLPRALQDSGGKSFARLWNDKDLGS</sequence>
<dbReference type="InterPro" id="IPR024867">
    <property type="entry name" value="NFRKB"/>
</dbReference>
<dbReference type="CDD" id="cd21865">
    <property type="entry name" value="DEUBAD_NFRKB"/>
    <property type="match status" value="1"/>
</dbReference>
<accession>A0A5N6Q4I5</accession>
<name>A0A5N6Q4I5_9ASTR</name>
<organism evidence="5 6">
    <name type="scientific">Mikania micrantha</name>
    <name type="common">bitter vine</name>
    <dbReference type="NCBI Taxonomy" id="192012"/>
    <lineage>
        <taxon>Eukaryota</taxon>
        <taxon>Viridiplantae</taxon>
        <taxon>Streptophyta</taxon>
        <taxon>Embryophyta</taxon>
        <taxon>Tracheophyta</taxon>
        <taxon>Spermatophyta</taxon>
        <taxon>Magnoliopsida</taxon>
        <taxon>eudicotyledons</taxon>
        <taxon>Gunneridae</taxon>
        <taxon>Pentapetalae</taxon>
        <taxon>asterids</taxon>
        <taxon>campanulids</taxon>
        <taxon>Asterales</taxon>
        <taxon>Asteraceae</taxon>
        <taxon>Asteroideae</taxon>
        <taxon>Heliantheae alliance</taxon>
        <taxon>Eupatorieae</taxon>
        <taxon>Mikania</taxon>
    </lineage>
</organism>
<proteinExistence type="predicted"/>
<comment type="subcellular location">
    <subcellularLocation>
        <location evidence="1">Nucleus</location>
    </subcellularLocation>
</comment>
<evidence type="ECO:0000313" key="6">
    <source>
        <dbReference type="Proteomes" id="UP000326396"/>
    </source>
</evidence>
<dbReference type="OrthoDB" id="70874at2759"/>
<feature type="region of interest" description="Disordered" evidence="3">
    <location>
        <begin position="188"/>
        <end position="279"/>
    </location>
</feature>
<dbReference type="PANTHER" id="PTHR13052:SF2">
    <property type="entry name" value="NUCLEAR FACTOR KAPPA-B-BINDING PROTEIN"/>
    <property type="match status" value="1"/>
</dbReference>
<evidence type="ECO:0000313" key="5">
    <source>
        <dbReference type="EMBL" id="KAD7478738.1"/>
    </source>
</evidence>
<evidence type="ECO:0000256" key="1">
    <source>
        <dbReference type="ARBA" id="ARBA00004123"/>
    </source>
</evidence>
<protein>
    <recommendedName>
        <fullName evidence="4">DEUBAD domain-containing protein</fullName>
    </recommendedName>
</protein>
<evidence type="ECO:0000256" key="3">
    <source>
        <dbReference type="SAM" id="MobiDB-lite"/>
    </source>
</evidence>
<feature type="domain" description="DEUBAD" evidence="4">
    <location>
        <begin position="66"/>
        <end position="177"/>
    </location>
</feature>
<dbReference type="EMBL" id="SZYD01000001">
    <property type="protein sequence ID" value="KAD7478738.1"/>
    <property type="molecule type" value="Genomic_DNA"/>
</dbReference>
<dbReference type="InterPro" id="IPR044867">
    <property type="entry name" value="DEUBAD_dom"/>
</dbReference>
<evidence type="ECO:0000256" key="2">
    <source>
        <dbReference type="ARBA" id="ARBA00023242"/>
    </source>
</evidence>
<reference evidence="5 6" key="1">
    <citation type="submission" date="2019-05" db="EMBL/GenBank/DDBJ databases">
        <title>Mikania micrantha, genome provides insights into the molecular mechanism of rapid growth.</title>
        <authorList>
            <person name="Liu B."/>
        </authorList>
    </citation>
    <scope>NUCLEOTIDE SEQUENCE [LARGE SCALE GENOMIC DNA]</scope>
    <source>
        <strain evidence="5">NLD-2019</strain>
        <tissue evidence="5">Leaf</tissue>
    </source>
</reference>
<keyword evidence="6" id="KW-1185">Reference proteome</keyword>
<dbReference type="PANTHER" id="PTHR13052">
    <property type="entry name" value="NFRKB-RELATED"/>
    <property type="match status" value="1"/>
</dbReference>
<feature type="compositionally biased region" description="Polar residues" evidence="3">
    <location>
        <begin position="234"/>
        <end position="265"/>
    </location>
</feature>
<keyword evidence="2" id="KW-0539">Nucleus</keyword>
<dbReference type="Proteomes" id="UP000326396">
    <property type="component" value="Linkage Group LG1"/>
</dbReference>
<comment type="caution">
    <text evidence="5">The sequence shown here is derived from an EMBL/GenBank/DDBJ whole genome shotgun (WGS) entry which is preliminary data.</text>
</comment>
<evidence type="ECO:0000259" key="4">
    <source>
        <dbReference type="PROSITE" id="PS51916"/>
    </source>
</evidence>
<dbReference type="AlphaFoldDB" id="A0A5N6Q4I5"/>
<dbReference type="PROSITE" id="PS51916">
    <property type="entry name" value="DEUBAD"/>
    <property type="match status" value="1"/>
</dbReference>
<dbReference type="GO" id="GO:0031011">
    <property type="term" value="C:Ino80 complex"/>
    <property type="evidence" value="ECO:0007669"/>
    <property type="project" value="InterPro"/>
</dbReference>